<evidence type="ECO:0000313" key="1">
    <source>
        <dbReference type="EMBL" id="MBO7746776.1"/>
    </source>
</evidence>
<protein>
    <submittedName>
        <fullName evidence="1">Uncharacterized protein</fullName>
    </submittedName>
</protein>
<sequence length="68" mass="7575">MISAFSLTWNHQKYKVTGESVKEIKENLGTSDGSTARDVYRISGKEPSAEIAIEQLDHSFFKAIAVSR</sequence>
<comment type="caution">
    <text evidence="1">The sequence shown here is derived from an EMBL/GenBank/DDBJ whole genome shotgun (WGS) entry which is preliminary data.</text>
</comment>
<dbReference type="EMBL" id="JAGGDJ010000022">
    <property type="protein sequence ID" value="MBO7746776.1"/>
    <property type="molecule type" value="Genomic_DNA"/>
</dbReference>
<keyword evidence="2" id="KW-1185">Reference proteome</keyword>
<dbReference type="Proteomes" id="UP000670947">
    <property type="component" value="Unassembled WGS sequence"/>
</dbReference>
<proteinExistence type="predicted"/>
<name>A0ABS3WEM1_9BACL</name>
<accession>A0ABS3WEM1</accession>
<evidence type="ECO:0000313" key="2">
    <source>
        <dbReference type="Proteomes" id="UP000670947"/>
    </source>
</evidence>
<gene>
    <name evidence="1" type="ORF">I8J29_21405</name>
</gene>
<organism evidence="1 2">
    <name type="scientific">Paenibacillus artemisiicola</name>
    <dbReference type="NCBI Taxonomy" id="1172618"/>
    <lineage>
        <taxon>Bacteria</taxon>
        <taxon>Bacillati</taxon>
        <taxon>Bacillota</taxon>
        <taxon>Bacilli</taxon>
        <taxon>Bacillales</taxon>
        <taxon>Paenibacillaceae</taxon>
        <taxon>Paenibacillus</taxon>
    </lineage>
</organism>
<reference evidence="1 2" key="1">
    <citation type="submission" date="2021-03" db="EMBL/GenBank/DDBJ databases">
        <title>Paenibacillus artemisicola MWE-103 whole genome sequence.</title>
        <authorList>
            <person name="Ham Y.J."/>
        </authorList>
    </citation>
    <scope>NUCLEOTIDE SEQUENCE [LARGE SCALE GENOMIC DNA]</scope>
    <source>
        <strain evidence="1 2">MWE-103</strain>
    </source>
</reference>
<dbReference type="RefSeq" id="WP_208849516.1">
    <property type="nucleotide sequence ID" value="NZ_JAGGDJ010000022.1"/>
</dbReference>